<evidence type="ECO:0000259" key="4">
    <source>
        <dbReference type="Pfam" id="PF00535"/>
    </source>
</evidence>
<keyword evidence="6" id="KW-1185">Reference proteome</keyword>
<accession>A0A5C6ZQV8</accession>
<dbReference type="InterPro" id="IPR029044">
    <property type="entry name" value="Nucleotide-diphossugar_trans"/>
</dbReference>
<dbReference type="OrthoDB" id="1142396at2"/>
<protein>
    <submittedName>
        <fullName evidence="5">Glycosyltransferase family 2 protein</fullName>
    </submittedName>
</protein>
<evidence type="ECO:0000256" key="3">
    <source>
        <dbReference type="ARBA" id="ARBA00022679"/>
    </source>
</evidence>
<evidence type="ECO:0000313" key="6">
    <source>
        <dbReference type="Proteomes" id="UP000321367"/>
    </source>
</evidence>
<proteinExistence type="inferred from homology"/>
<dbReference type="Pfam" id="PF00535">
    <property type="entry name" value="Glycos_transf_2"/>
    <property type="match status" value="1"/>
</dbReference>
<name>A0A5C6ZQV8_9FLAO</name>
<dbReference type="PANTHER" id="PTHR43630:SF1">
    <property type="entry name" value="POLY-BETA-1,6-N-ACETYL-D-GLUCOSAMINE SYNTHASE"/>
    <property type="match status" value="1"/>
</dbReference>
<dbReference type="CDD" id="cd00761">
    <property type="entry name" value="Glyco_tranf_GTA_type"/>
    <property type="match status" value="1"/>
</dbReference>
<gene>
    <name evidence="5" type="ORF">ES724_14485</name>
</gene>
<evidence type="ECO:0000256" key="2">
    <source>
        <dbReference type="ARBA" id="ARBA00022676"/>
    </source>
</evidence>
<keyword evidence="2" id="KW-0328">Glycosyltransferase</keyword>
<dbReference type="Gene3D" id="3.90.550.10">
    <property type="entry name" value="Spore Coat Polysaccharide Biosynthesis Protein SpsA, Chain A"/>
    <property type="match status" value="1"/>
</dbReference>
<comment type="similarity">
    <text evidence="1">Belongs to the glycosyltransferase 2 family.</text>
</comment>
<feature type="domain" description="Glycosyltransferase 2-like" evidence="4">
    <location>
        <begin position="5"/>
        <end position="135"/>
    </location>
</feature>
<dbReference type="Proteomes" id="UP000321367">
    <property type="component" value="Unassembled WGS sequence"/>
</dbReference>
<comment type="caution">
    <text evidence="5">The sequence shown here is derived from an EMBL/GenBank/DDBJ whole genome shotgun (WGS) entry which is preliminary data.</text>
</comment>
<dbReference type="InterPro" id="IPR001173">
    <property type="entry name" value="Glyco_trans_2-like"/>
</dbReference>
<dbReference type="EMBL" id="VORY01000024">
    <property type="protein sequence ID" value="TXD92215.1"/>
    <property type="molecule type" value="Genomic_DNA"/>
</dbReference>
<dbReference type="RefSeq" id="WP_146934171.1">
    <property type="nucleotide sequence ID" value="NZ_CBCSHZ010000009.1"/>
</dbReference>
<dbReference type="PANTHER" id="PTHR43630">
    <property type="entry name" value="POLY-BETA-1,6-N-ACETYL-D-GLUCOSAMINE SYNTHASE"/>
    <property type="match status" value="1"/>
</dbReference>
<dbReference type="AlphaFoldDB" id="A0A5C6ZQV8"/>
<dbReference type="GO" id="GO:0016757">
    <property type="term" value="F:glycosyltransferase activity"/>
    <property type="evidence" value="ECO:0007669"/>
    <property type="project" value="UniProtKB-KW"/>
</dbReference>
<keyword evidence="3 5" id="KW-0808">Transferase</keyword>
<evidence type="ECO:0000256" key="1">
    <source>
        <dbReference type="ARBA" id="ARBA00006739"/>
    </source>
</evidence>
<evidence type="ECO:0000313" key="5">
    <source>
        <dbReference type="EMBL" id="TXD92215.1"/>
    </source>
</evidence>
<sequence>MKIYIVIPAHNEAEYIGSTLESLVNQTYAPEKIVVVDDQSNDATPNIVSEFSLKYPFISLVSITSAEAHLPGSKVVKAFNQGLKTLDDDYDILCKFDADLIFPNNYLETVVDLFKNSSEVGIAGGFCSIQKDKNWVLENLTNKDHIRGALKAYRKACFKDIGGLKPAMGWDTADELLAQFHGWEIKTNQSLLVKHLKPTGSIYNKESKYKQGEAFYKLRYGLLITLIASAKLAFRKKDFSLFQDYISGYFKASKQRLPFLLSQEQGRFARNLRWKKILEKII</sequence>
<organism evidence="5 6">
    <name type="scientific">Gillisia hiemivivida</name>
    <dbReference type="NCBI Taxonomy" id="291190"/>
    <lineage>
        <taxon>Bacteria</taxon>
        <taxon>Pseudomonadati</taxon>
        <taxon>Bacteroidota</taxon>
        <taxon>Flavobacteriia</taxon>
        <taxon>Flavobacteriales</taxon>
        <taxon>Flavobacteriaceae</taxon>
        <taxon>Gillisia</taxon>
    </lineage>
</organism>
<reference evidence="5 6" key="1">
    <citation type="submission" date="2019-08" db="EMBL/GenBank/DDBJ databases">
        <title>Genome sequence of Gillisia hiemivivida IC154 (type strain).</title>
        <authorList>
            <person name="Bowman J.P."/>
        </authorList>
    </citation>
    <scope>NUCLEOTIDE SEQUENCE [LARGE SCALE GENOMIC DNA]</scope>
    <source>
        <strain evidence="5 6">IC154</strain>
    </source>
</reference>
<dbReference type="SUPFAM" id="SSF53448">
    <property type="entry name" value="Nucleotide-diphospho-sugar transferases"/>
    <property type="match status" value="1"/>
</dbReference>